<dbReference type="EMBL" id="JAVDZE010000001">
    <property type="protein sequence ID" value="MDV3103250.1"/>
    <property type="molecule type" value="Genomic_DNA"/>
</dbReference>
<protein>
    <submittedName>
        <fullName evidence="3">FAD-dependent oxidoreductase</fullName>
    </submittedName>
</protein>
<accession>A0AAE4T0K5</accession>
<dbReference type="PANTHER" id="PTHR42949:SF3">
    <property type="entry name" value="ANAEROBIC GLYCEROL-3-PHOSPHATE DEHYDROGENASE SUBUNIT B"/>
    <property type="match status" value="1"/>
</dbReference>
<comment type="caution">
    <text evidence="3">The sequence shown here is derived from an EMBL/GenBank/DDBJ whole genome shotgun (WGS) entry which is preliminary data.</text>
</comment>
<feature type="domain" description="FAD/NAD(P)-binding" evidence="2">
    <location>
        <begin position="11"/>
        <end position="303"/>
    </location>
</feature>
<keyword evidence="4" id="KW-1185">Reference proteome</keyword>
<name>A0AAE4T0K5_9EURY</name>
<dbReference type="GO" id="GO:0016491">
    <property type="term" value="F:oxidoreductase activity"/>
    <property type="evidence" value="ECO:0007669"/>
    <property type="project" value="UniProtKB-KW"/>
</dbReference>
<dbReference type="Proteomes" id="UP001245683">
    <property type="component" value="Unassembled WGS sequence"/>
</dbReference>
<dbReference type="Pfam" id="PF07992">
    <property type="entry name" value="Pyr_redox_2"/>
    <property type="match status" value="1"/>
</dbReference>
<keyword evidence="1" id="KW-0560">Oxidoreductase</keyword>
<dbReference type="InterPro" id="IPR023753">
    <property type="entry name" value="FAD/NAD-binding_dom"/>
</dbReference>
<evidence type="ECO:0000313" key="3">
    <source>
        <dbReference type="EMBL" id="MDV3103250.1"/>
    </source>
</evidence>
<organism evidence="3 4">
    <name type="scientific">Thermococcus waiotapuensis</name>
    <dbReference type="NCBI Taxonomy" id="90909"/>
    <lineage>
        <taxon>Archaea</taxon>
        <taxon>Methanobacteriati</taxon>
        <taxon>Methanobacteriota</taxon>
        <taxon>Thermococci</taxon>
        <taxon>Thermococcales</taxon>
        <taxon>Thermococcaceae</taxon>
        <taxon>Thermococcus</taxon>
    </lineage>
</organism>
<sequence>MVPSEIPMLSYDVVVIGGGPAGMAAAARARELGLSVLLLEENDYLGGILPQCIHPGFGIHYFREELTGPEFASRLAKRLVELGVEYKTAARVIEIENYSDLEKVVVFASPGGVYQVWTKAIIYAAGARERHAFEIGIAGDRVSGIYTAGEAQTLMDIYGVLPGKEIVIVGSGDVGLIMARRFALEGAKVKAVVELMPYPGGLARNVMILRDFNIPLYLSHKVVEVRGKGRVQRVKVVKVDENFQEVPGSEFWIEADTLIISAGLIPSVKPLRKIGVEIDPATGGPVVNDRLETSVPGIFVAGNSLVINDLVDYVAEQGELAAEGAKEFIENGGIGSRKWVKVEKGSNVRLVLPHYLSGERDVYLYLRVAKPMEDVELRIPEIGKRLRLPVVKPAEMIRLKLKAGETQRAEGKLTVEVVKA</sequence>
<reference evidence="3 4" key="1">
    <citation type="submission" date="2023-08" db="EMBL/GenBank/DDBJ databases">
        <title>Draft genome sequence of Thermococcus waiotapuensis WT1T, a thermophilic sulphur-dependent archaeon from order Thermococcales.</title>
        <authorList>
            <person name="Manners S.H."/>
            <person name="Carere C.R."/>
            <person name="Dhami M.K."/>
            <person name="Dobson R.C.J."/>
            <person name="Stott M.B."/>
        </authorList>
    </citation>
    <scope>NUCLEOTIDE SEQUENCE [LARGE SCALE GENOMIC DNA]</scope>
    <source>
        <strain evidence="3 4">WT1</strain>
    </source>
</reference>
<gene>
    <name evidence="3" type="ORF">RBI02_01635</name>
</gene>
<evidence type="ECO:0000313" key="4">
    <source>
        <dbReference type="Proteomes" id="UP001245683"/>
    </source>
</evidence>
<dbReference type="PRINTS" id="PR00469">
    <property type="entry name" value="PNDRDTASEII"/>
</dbReference>
<dbReference type="AlphaFoldDB" id="A0AAE4T0K5"/>
<dbReference type="Gene3D" id="3.50.50.60">
    <property type="entry name" value="FAD/NAD(P)-binding domain"/>
    <property type="match status" value="2"/>
</dbReference>
<evidence type="ECO:0000259" key="2">
    <source>
        <dbReference type="Pfam" id="PF07992"/>
    </source>
</evidence>
<dbReference type="SUPFAM" id="SSF51905">
    <property type="entry name" value="FAD/NAD(P)-binding domain"/>
    <property type="match status" value="1"/>
</dbReference>
<dbReference type="RefSeq" id="WP_315339752.1">
    <property type="nucleotide sequence ID" value="NZ_JAVDZE010000001.1"/>
</dbReference>
<dbReference type="InterPro" id="IPR051691">
    <property type="entry name" value="Metab_Enz_Cyan_OpOx_G3PDH"/>
</dbReference>
<dbReference type="PRINTS" id="PR00368">
    <property type="entry name" value="FADPNR"/>
</dbReference>
<dbReference type="InterPro" id="IPR036188">
    <property type="entry name" value="FAD/NAD-bd_sf"/>
</dbReference>
<evidence type="ECO:0000256" key="1">
    <source>
        <dbReference type="ARBA" id="ARBA00023002"/>
    </source>
</evidence>
<proteinExistence type="predicted"/>
<dbReference type="PANTHER" id="PTHR42949">
    <property type="entry name" value="ANAEROBIC GLYCEROL-3-PHOSPHATE DEHYDROGENASE SUBUNIT B"/>
    <property type="match status" value="1"/>
</dbReference>